<proteinExistence type="predicted"/>
<dbReference type="EMBL" id="DS231696">
    <property type="protein sequence ID" value="KNA95273.1"/>
    <property type="molecule type" value="Genomic_DNA"/>
</dbReference>
<name>A0A0J9U7X1_FUSO4</name>
<dbReference type="AlphaFoldDB" id="A0A0J9U7X1"/>
<organism evidence="1 2">
    <name type="scientific">Fusarium oxysporum f. sp. lycopersici (strain 4287 / CBS 123668 / FGSC 9935 / NRRL 34936)</name>
    <name type="common">Fusarium vascular wilt of tomato</name>
    <dbReference type="NCBI Taxonomy" id="426428"/>
    <lineage>
        <taxon>Eukaryota</taxon>
        <taxon>Fungi</taxon>
        <taxon>Dikarya</taxon>
        <taxon>Ascomycota</taxon>
        <taxon>Pezizomycotina</taxon>
        <taxon>Sordariomycetes</taxon>
        <taxon>Hypocreomycetidae</taxon>
        <taxon>Hypocreales</taxon>
        <taxon>Nectriaceae</taxon>
        <taxon>Fusarium</taxon>
        <taxon>Fusarium oxysporum species complex</taxon>
    </lineage>
</organism>
<reference evidence="1" key="1">
    <citation type="submission" date="2007-04" db="EMBL/GenBank/DDBJ databases">
        <authorList>
            <consortium name="The Broad Institute Genome Sequencing Platform"/>
            <person name="Birren B."/>
            <person name="Lander E."/>
            <person name="Galagan J."/>
            <person name="Nusbaum C."/>
            <person name="Devon K."/>
            <person name="Ma L.-J."/>
            <person name="Jaffe D."/>
            <person name="Butler J."/>
            <person name="Alvarez P."/>
            <person name="Gnerre S."/>
            <person name="Grabherr M."/>
            <person name="Kleber M."/>
            <person name="Mauceli E."/>
            <person name="Brockman W."/>
            <person name="MacCallum I.A."/>
            <person name="Young S."/>
            <person name="LaButti K."/>
            <person name="DeCaprio D."/>
            <person name="Crawford M."/>
            <person name="Koehrsen M."/>
            <person name="Engels R."/>
            <person name="Montgomery P."/>
            <person name="Pearson M."/>
            <person name="Howarth C."/>
            <person name="Larson L."/>
            <person name="White J."/>
            <person name="O'Leary S."/>
            <person name="Kodira C."/>
            <person name="Zeng Q."/>
            <person name="Yandava C."/>
            <person name="Alvarado L."/>
            <person name="Kistler C."/>
            <person name="Shim W.-B."/>
            <person name="Kang S."/>
            <person name="Woloshuk C."/>
        </authorList>
    </citation>
    <scope>NUCLEOTIDE SEQUENCE</scope>
    <source>
        <strain evidence="1">4287</strain>
    </source>
</reference>
<dbReference type="RefSeq" id="XP_018233319.1">
    <property type="nucleotide sequence ID" value="XM_018398011.1"/>
</dbReference>
<gene>
    <name evidence="1" type="ORF">FOXG_17982</name>
</gene>
<evidence type="ECO:0000313" key="1">
    <source>
        <dbReference type="EMBL" id="KNA95273.1"/>
    </source>
</evidence>
<dbReference type="GeneID" id="28958688"/>
<evidence type="ECO:0000313" key="2">
    <source>
        <dbReference type="Proteomes" id="UP000009097"/>
    </source>
</evidence>
<sequence>MDPFEVVKFCKEAMCLCCSSRPAYNVCNVESDTPATPEELGLRSSLTRNFPAPLVVDVLMLSRLPSSGGEWTCLQEVTVLNPARLSQEQTFAQQATKITVPSYHAPLWLCHITC</sequence>
<dbReference type="Proteomes" id="UP000009097">
    <property type="component" value="Unassembled WGS sequence"/>
</dbReference>
<reference evidence="1" key="2">
    <citation type="journal article" date="2010" name="Nature">
        <title>Comparative genomics reveals mobile pathogenicity chromosomes in Fusarium.</title>
        <authorList>
            <person name="Ma L.J."/>
            <person name="van der Does H.C."/>
            <person name="Borkovich K.A."/>
            <person name="Coleman J.J."/>
            <person name="Daboussi M.J."/>
            <person name="Di Pietro A."/>
            <person name="Dufresne M."/>
            <person name="Freitag M."/>
            <person name="Grabherr M."/>
            <person name="Henrissat B."/>
            <person name="Houterman P.M."/>
            <person name="Kang S."/>
            <person name="Shim W.B."/>
            <person name="Woloshuk C."/>
            <person name="Xie X."/>
            <person name="Xu J.R."/>
            <person name="Antoniw J."/>
            <person name="Baker S.E."/>
            <person name="Bluhm B.H."/>
            <person name="Breakspear A."/>
            <person name="Brown D.W."/>
            <person name="Butchko R.A."/>
            <person name="Chapman S."/>
            <person name="Coulson R."/>
            <person name="Coutinho P.M."/>
            <person name="Danchin E.G."/>
            <person name="Diener A."/>
            <person name="Gale L.R."/>
            <person name="Gardiner D.M."/>
            <person name="Goff S."/>
            <person name="Hammond-Kosack K.E."/>
            <person name="Hilburn K."/>
            <person name="Hua-Van A."/>
            <person name="Jonkers W."/>
            <person name="Kazan K."/>
            <person name="Kodira C.D."/>
            <person name="Koehrsen M."/>
            <person name="Kumar L."/>
            <person name="Lee Y.H."/>
            <person name="Li L."/>
            <person name="Manners J.M."/>
            <person name="Miranda-Saavedra D."/>
            <person name="Mukherjee M."/>
            <person name="Park G."/>
            <person name="Park J."/>
            <person name="Park S.Y."/>
            <person name="Proctor R.H."/>
            <person name="Regev A."/>
            <person name="Ruiz-Roldan M.C."/>
            <person name="Sain D."/>
            <person name="Sakthikumar S."/>
            <person name="Sykes S."/>
            <person name="Schwartz D.C."/>
            <person name="Turgeon B.G."/>
            <person name="Wapinski I."/>
            <person name="Yoder O."/>
            <person name="Young S."/>
            <person name="Zeng Q."/>
            <person name="Zhou S."/>
            <person name="Galagan J."/>
            <person name="Cuomo C.A."/>
            <person name="Kistler H.C."/>
            <person name="Rep M."/>
        </authorList>
    </citation>
    <scope>NUCLEOTIDE SEQUENCE [LARGE SCALE GENOMIC DNA]</scope>
    <source>
        <strain evidence="1">4287</strain>
    </source>
</reference>
<dbReference type="VEuPathDB" id="FungiDB:FOXG_17982"/>
<dbReference type="KEGG" id="fox:FOXG_17982"/>
<accession>A0A0J9U7X1</accession>
<protein>
    <submittedName>
        <fullName evidence="1">Uncharacterized protein</fullName>
    </submittedName>
</protein>